<dbReference type="STRING" id="1314773.A0A3N2Q5B0"/>
<name>A0A3N2Q5B0_SODAK</name>
<proteinExistence type="predicted"/>
<dbReference type="OrthoDB" id="3535086at2759"/>
<evidence type="ECO:0000313" key="2">
    <source>
        <dbReference type="Proteomes" id="UP000272025"/>
    </source>
</evidence>
<dbReference type="GeneID" id="39582152"/>
<sequence>MPMETPHSPPVATFSVPQPHLQTAWDQHVHNASTRHPVFFTERLRRPHVEMGTAPGFNPVAHGYVYRDSGRVGNDAGNNIPPWFGSGLFKQIRRWTSAHIYDWMTHW</sequence>
<dbReference type="RefSeq" id="XP_028469644.1">
    <property type="nucleotide sequence ID" value="XM_028613674.1"/>
</dbReference>
<protein>
    <submittedName>
        <fullName evidence="1">Uncharacterized protein</fullName>
    </submittedName>
</protein>
<accession>A0A3N2Q5B0</accession>
<dbReference type="Proteomes" id="UP000272025">
    <property type="component" value="Unassembled WGS sequence"/>
</dbReference>
<keyword evidence="2" id="KW-1185">Reference proteome</keyword>
<dbReference type="EMBL" id="ML119051">
    <property type="protein sequence ID" value="ROT41838.1"/>
    <property type="molecule type" value="Genomic_DNA"/>
</dbReference>
<gene>
    <name evidence="1" type="ORF">SODALDRAFT_353960</name>
</gene>
<dbReference type="AlphaFoldDB" id="A0A3N2Q5B0"/>
<reference evidence="1 2" key="1">
    <citation type="journal article" date="2018" name="Mol. Ecol.">
        <title>The obligate alkalophilic soda-lake fungus Sodiomyces alkalinus has shifted to a protein diet.</title>
        <authorList>
            <person name="Grum-Grzhimaylo A.A."/>
            <person name="Falkoski D.L."/>
            <person name="van den Heuvel J."/>
            <person name="Valero-Jimenez C.A."/>
            <person name="Min B."/>
            <person name="Choi I.G."/>
            <person name="Lipzen A."/>
            <person name="Daum C.G."/>
            <person name="Aanen D.K."/>
            <person name="Tsang A."/>
            <person name="Henrissat B."/>
            <person name="Bilanenko E.N."/>
            <person name="de Vries R.P."/>
            <person name="van Kan J.A.L."/>
            <person name="Grigoriev I.V."/>
            <person name="Debets A.J.M."/>
        </authorList>
    </citation>
    <scope>NUCLEOTIDE SEQUENCE [LARGE SCALE GENOMIC DNA]</scope>
    <source>
        <strain evidence="1 2">F11</strain>
    </source>
</reference>
<evidence type="ECO:0000313" key="1">
    <source>
        <dbReference type="EMBL" id="ROT41838.1"/>
    </source>
</evidence>
<organism evidence="1 2">
    <name type="scientific">Sodiomyces alkalinus (strain CBS 110278 / VKM F-3762 / F11)</name>
    <name type="common">Alkaliphilic filamentous fungus</name>
    <dbReference type="NCBI Taxonomy" id="1314773"/>
    <lineage>
        <taxon>Eukaryota</taxon>
        <taxon>Fungi</taxon>
        <taxon>Dikarya</taxon>
        <taxon>Ascomycota</taxon>
        <taxon>Pezizomycotina</taxon>
        <taxon>Sordariomycetes</taxon>
        <taxon>Hypocreomycetidae</taxon>
        <taxon>Glomerellales</taxon>
        <taxon>Plectosphaerellaceae</taxon>
        <taxon>Sodiomyces</taxon>
    </lineage>
</organism>